<keyword evidence="2" id="KW-1003">Cell membrane</keyword>
<reference evidence="8 9" key="1">
    <citation type="submission" date="2019-06" db="EMBL/GenBank/DDBJ databases">
        <title>Genome sequence of Litorilinea aerophila BAA-2444.</title>
        <authorList>
            <person name="Maclea K.S."/>
            <person name="Maurais E.G."/>
            <person name="Iannazzi L.C."/>
        </authorList>
    </citation>
    <scope>NUCLEOTIDE SEQUENCE [LARGE SCALE GENOMIC DNA]</scope>
    <source>
        <strain evidence="8 9">ATCC BAA-2444</strain>
    </source>
</reference>
<evidence type="ECO:0000259" key="7">
    <source>
        <dbReference type="Pfam" id="PF00482"/>
    </source>
</evidence>
<evidence type="ECO:0000256" key="6">
    <source>
        <dbReference type="SAM" id="Phobius"/>
    </source>
</evidence>
<dbReference type="PANTHER" id="PTHR35007">
    <property type="entry name" value="INTEGRAL MEMBRANE PROTEIN-RELATED"/>
    <property type="match status" value="1"/>
</dbReference>
<evidence type="ECO:0000256" key="3">
    <source>
        <dbReference type="ARBA" id="ARBA00022692"/>
    </source>
</evidence>
<gene>
    <name evidence="8" type="ORF">FKZ61_18040</name>
</gene>
<feature type="transmembrane region" description="Helical" evidence="6">
    <location>
        <begin position="252"/>
        <end position="271"/>
    </location>
</feature>
<dbReference type="OrthoDB" id="9803381at2"/>
<keyword evidence="4 6" id="KW-1133">Transmembrane helix</keyword>
<evidence type="ECO:0000256" key="2">
    <source>
        <dbReference type="ARBA" id="ARBA00022475"/>
    </source>
</evidence>
<dbReference type="InterPro" id="IPR042094">
    <property type="entry name" value="T2SS_GspF_sf"/>
</dbReference>
<dbReference type="PANTHER" id="PTHR35007:SF1">
    <property type="entry name" value="PILUS ASSEMBLY PROTEIN"/>
    <property type="match status" value="1"/>
</dbReference>
<keyword evidence="5 6" id="KW-0472">Membrane</keyword>
<protein>
    <submittedName>
        <fullName evidence="8">Secretion system protein</fullName>
    </submittedName>
</protein>
<dbReference type="Pfam" id="PF00482">
    <property type="entry name" value="T2SSF"/>
    <property type="match status" value="1"/>
</dbReference>
<name>A0A540VBJ7_9CHLR</name>
<evidence type="ECO:0000313" key="8">
    <source>
        <dbReference type="EMBL" id="TQE94131.1"/>
    </source>
</evidence>
<comment type="subcellular location">
    <subcellularLocation>
        <location evidence="1">Cell membrane</location>
        <topology evidence="1">Multi-pass membrane protein</topology>
    </subcellularLocation>
</comment>
<dbReference type="GO" id="GO:0005886">
    <property type="term" value="C:plasma membrane"/>
    <property type="evidence" value="ECO:0007669"/>
    <property type="project" value="UniProtKB-SubCell"/>
</dbReference>
<keyword evidence="3 6" id="KW-0812">Transmembrane</keyword>
<evidence type="ECO:0000256" key="4">
    <source>
        <dbReference type="ARBA" id="ARBA00022989"/>
    </source>
</evidence>
<feature type="transmembrane region" description="Helical" evidence="6">
    <location>
        <begin position="6"/>
        <end position="26"/>
    </location>
</feature>
<dbReference type="InterPro" id="IPR018076">
    <property type="entry name" value="T2SS_GspF_dom"/>
</dbReference>
<evidence type="ECO:0000256" key="5">
    <source>
        <dbReference type="ARBA" id="ARBA00023136"/>
    </source>
</evidence>
<feature type="transmembrane region" description="Helical" evidence="6">
    <location>
        <begin position="86"/>
        <end position="103"/>
    </location>
</feature>
<dbReference type="EMBL" id="VIGC01000027">
    <property type="protein sequence ID" value="TQE94131.1"/>
    <property type="molecule type" value="Genomic_DNA"/>
</dbReference>
<evidence type="ECO:0000313" key="9">
    <source>
        <dbReference type="Proteomes" id="UP000317371"/>
    </source>
</evidence>
<sequence length="311" mass="34532">MNVALIVAALVVLAVLSAMVGMYYWLGWTRDVEKRLAASFAPAESEVRRGRLQDQVNQRISRFAMGARLERQLEAADSQFTAAEYIMLRIGLTLLFFLVGWVIVRHPIGGLTLSLVGWMLPGFYLRRRQSKRAKEFADQLPDMLSMLVGSLRAGYGLLHALSVIEDEMPEPMSTEFGRVIRETALGYSLGEALDHLVERIDNDDLALIVTTIHIQNEVGGNLADVLETISKTIRDRIQLKGEIRAMTAQQRATGSILSGLPFAVGVLLMLINPEYMLGIFQPGWPLLIPAGAVVMIILGNIIMRMVTRIDV</sequence>
<dbReference type="InParanoid" id="A0A540VBJ7"/>
<dbReference type="AlphaFoldDB" id="A0A540VBJ7"/>
<dbReference type="Proteomes" id="UP000317371">
    <property type="component" value="Unassembled WGS sequence"/>
</dbReference>
<proteinExistence type="predicted"/>
<feature type="domain" description="Type II secretion system protein GspF" evidence="7">
    <location>
        <begin position="144"/>
        <end position="269"/>
    </location>
</feature>
<accession>A0A540VBJ7</accession>
<organism evidence="8 9">
    <name type="scientific">Litorilinea aerophila</name>
    <dbReference type="NCBI Taxonomy" id="1204385"/>
    <lineage>
        <taxon>Bacteria</taxon>
        <taxon>Bacillati</taxon>
        <taxon>Chloroflexota</taxon>
        <taxon>Caldilineae</taxon>
        <taxon>Caldilineales</taxon>
        <taxon>Caldilineaceae</taxon>
        <taxon>Litorilinea</taxon>
    </lineage>
</organism>
<comment type="caution">
    <text evidence="8">The sequence shown here is derived from an EMBL/GenBank/DDBJ whole genome shotgun (WGS) entry which is preliminary data.</text>
</comment>
<feature type="transmembrane region" description="Helical" evidence="6">
    <location>
        <begin position="283"/>
        <end position="303"/>
    </location>
</feature>
<dbReference type="Gene3D" id="1.20.81.30">
    <property type="entry name" value="Type II secretion system (T2SS), domain F"/>
    <property type="match status" value="1"/>
</dbReference>
<dbReference type="RefSeq" id="WP_141611559.1">
    <property type="nucleotide sequence ID" value="NZ_VIGC02000027.1"/>
</dbReference>
<evidence type="ECO:0000256" key="1">
    <source>
        <dbReference type="ARBA" id="ARBA00004651"/>
    </source>
</evidence>
<feature type="transmembrane region" description="Helical" evidence="6">
    <location>
        <begin position="109"/>
        <end position="125"/>
    </location>
</feature>
<keyword evidence="9" id="KW-1185">Reference proteome</keyword>